<proteinExistence type="predicted"/>
<dbReference type="Pfam" id="PF14602">
    <property type="entry name" value="Hexapep_2"/>
    <property type="match status" value="1"/>
</dbReference>
<dbReference type="PANTHER" id="PTHR13061:SF29">
    <property type="entry name" value="GAMMA CARBONIC ANHYDRASE-LIKE 1, MITOCHONDRIAL-RELATED"/>
    <property type="match status" value="1"/>
</dbReference>
<sequence>MAVLLKSFGKMCKGLGKSLDRMGAGMQGKKAVIEELLPSARVLKYGESKPCVCCASNVATSATVSGDVTLGGCSSVGYGSTLRADLCGIKVGDNSHIKDNVVVHVDYNLPTVIGKNVVIDNGSIIHACIIDDNCLIGEGVTVLDAAHICEGAAIAPGSVVTPRKTVGSGELWSGIPARKVRDLTAAEKEEIRAMCDALAKNAAAHAVETSKSMEQLLVDAAEAEDEATRDITNSYNPNPDGVNSHRRGLIYDRLPPEYDDPEEVPAVVPRKDARELKDLTYDVVETDEEEFAKLPHLPDHELKN</sequence>
<dbReference type="Proteomes" id="UP000078348">
    <property type="component" value="Unassembled WGS sequence"/>
</dbReference>
<dbReference type="EMBL" id="LXWW01000052">
    <property type="protein sequence ID" value="OAO16973.1"/>
    <property type="molecule type" value="Genomic_DNA"/>
</dbReference>
<dbReference type="CDD" id="cd04645">
    <property type="entry name" value="LbH_gamma_CA_like"/>
    <property type="match status" value="1"/>
</dbReference>
<protein>
    <submittedName>
        <fullName evidence="1">Gamma carbonic anhydrase</fullName>
    </submittedName>
</protein>
<dbReference type="Gene3D" id="2.160.10.10">
    <property type="entry name" value="Hexapeptide repeat proteins"/>
    <property type="match status" value="1"/>
</dbReference>
<name>A0A196SIV8_BLAHN</name>
<keyword evidence="2" id="KW-1185">Reference proteome</keyword>
<dbReference type="InterPro" id="IPR047324">
    <property type="entry name" value="LbH_gamma_CA-like"/>
</dbReference>
<dbReference type="PANTHER" id="PTHR13061">
    <property type="entry name" value="DYNACTIN SUBUNIT P25"/>
    <property type="match status" value="1"/>
</dbReference>
<reference evidence="1 2" key="1">
    <citation type="submission" date="2016-05" db="EMBL/GenBank/DDBJ databases">
        <title>Nuclear genome of Blastocystis sp. subtype 1 NandII.</title>
        <authorList>
            <person name="Gentekaki E."/>
            <person name="Curtis B."/>
            <person name="Stairs C."/>
            <person name="Eme L."/>
            <person name="Herman E."/>
            <person name="Klimes V."/>
            <person name="Arias M.C."/>
            <person name="Elias M."/>
            <person name="Hilliou F."/>
            <person name="Klute M."/>
            <person name="Malik S.-B."/>
            <person name="Pightling A."/>
            <person name="Rachubinski R."/>
            <person name="Salas D."/>
            <person name="Schlacht A."/>
            <person name="Suga H."/>
            <person name="Archibald J."/>
            <person name="Ball S.G."/>
            <person name="Clark G."/>
            <person name="Dacks J."/>
            <person name="Van Der Giezen M."/>
            <person name="Tsaousis A."/>
            <person name="Roger A."/>
        </authorList>
    </citation>
    <scope>NUCLEOTIDE SEQUENCE [LARGE SCALE GENOMIC DNA]</scope>
    <source>
        <strain evidence="2">ATCC 50177 / NandII</strain>
    </source>
</reference>
<dbReference type="AlphaFoldDB" id="A0A196SIV8"/>
<dbReference type="InterPro" id="IPR001451">
    <property type="entry name" value="Hexapep"/>
</dbReference>
<dbReference type="SUPFAM" id="SSF51161">
    <property type="entry name" value="Trimeric LpxA-like enzymes"/>
    <property type="match status" value="1"/>
</dbReference>
<accession>A0A196SIV8</accession>
<comment type="caution">
    <text evidence="1">The sequence shown here is derived from an EMBL/GenBank/DDBJ whole genome shotgun (WGS) entry which is preliminary data.</text>
</comment>
<dbReference type="InterPro" id="IPR011004">
    <property type="entry name" value="Trimer_LpxA-like_sf"/>
</dbReference>
<dbReference type="InterPro" id="IPR050484">
    <property type="entry name" value="Transf_Hexapept/Carb_Anhydrase"/>
</dbReference>
<dbReference type="STRING" id="478820.A0A196SIV8"/>
<gene>
    <name evidence="1" type="ORF">AV274_1283</name>
</gene>
<dbReference type="Pfam" id="PF00132">
    <property type="entry name" value="Hexapep"/>
    <property type="match status" value="1"/>
</dbReference>
<evidence type="ECO:0000313" key="1">
    <source>
        <dbReference type="EMBL" id="OAO16973.1"/>
    </source>
</evidence>
<evidence type="ECO:0000313" key="2">
    <source>
        <dbReference type="Proteomes" id="UP000078348"/>
    </source>
</evidence>
<dbReference type="OrthoDB" id="25818at2759"/>
<organism evidence="1 2">
    <name type="scientific">Blastocystis sp. subtype 1 (strain ATCC 50177 / NandII)</name>
    <dbReference type="NCBI Taxonomy" id="478820"/>
    <lineage>
        <taxon>Eukaryota</taxon>
        <taxon>Sar</taxon>
        <taxon>Stramenopiles</taxon>
        <taxon>Bigyra</taxon>
        <taxon>Opalozoa</taxon>
        <taxon>Opalinata</taxon>
        <taxon>Blastocystidae</taxon>
        <taxon>Blastocystis</taxon>
    </lineage>
</organism>